<dbReference type="AlphaFoldDB" id="A0A9N9PX35"/>
<dbReference type="EMBL" id="CAJVRL010000077">
    <property type="protein sequence ID" value="CAG8957247.1"/>
    <property type="molecule type" value="Genomic_DNA"/>
</dbReference>
<organism evidence="1 2">
    <name type="scientific">Hymenoscyphus fraxineus</name>
    <dbReference type="NCBI Taxonomy" id="746836"/>
    <lineage>
        <taxon>Eukaryota</taxon>
        <taxon>Fungi</taxon>
        <taxon>Dikarya</taxon>
        <taxon>Ascomycota</taxon>
        <taxon>Pezizomycotina</taxon>
        <taxon>Leotiomycetes</taxon>
        <taxon>Helotiales</taxon>
        <taxon>Helotiaceae</taxon>
        <taxon>Hymenoscyphus</taxon>
    </lineage>
</organism>
<keyword evidence="2" id="KW-1185">Reference proteome</keyword>
<reference evidence="1" key="1">
    <citation type="submission" date="2021-07" db="EMBL/GenBank/DDBJ databases">
        <authorList>
            <person name="Durling M."/>
        </authorList>
    </citation>
    <scope>NUCLEOTIDE SEQUENCE</scope>
</reference>
<dbReference type="Proteomes" id="UP000696280">
    <property type="component" value="Unassembled WGS sequence"/>
</dbReference>
<comment type="caution">
    <text evidence="1">The sequence shown here is derived from an EMBL/GenBank/DDBJ whole genome shotgun (WGS) entry which is preliminary data.</text>
</comment>
<gene>
    <name evidence="1" type="ORF">HYFRA_00009449</name>
</gene>
<sequence length="389" mass="45734">MQRRATALQKTAEKEVREYTYYNEKLTQESYAGGDVYNDEVTGDKIQRWELPSTEDRPYLSHIKNLSRIWPSLRLLADFMEIGTSPVRWSNMEKQSPRQRAAERRERASRATITRLEYSPSGIIPQEYNTILDLRKALNDELQESEANKGRFRLYIVEDLSRDVIELLGGHYDIEPAFFREQIFDYAWYNLRDRWFDPPRLKVTTKNQRWLQLRFPTIRYYKTAEEFTRGSAEYENFNVYRRHEDDINNTSKWDDKNAKVGLARSRVSLWLSGEGRAGKASGSVGILLCDPTPKCGRPLWYGYRNWSDTPSMSSKERLEGPPRTSRSIYHDLVYWSQVNDTSDSPLSTSHIKKLKAVESVQIPIQGLLRLLSAEWVEVSEYICWYERYS</sequence>
<accession>A0A9N9PX35</accession>
<protein>
    <submittedName>
        <fullName evidence="1">Uncharacterized protein</fullName>
    </submittedName>
</protein>
<dbReference type="OrthoDB" id="5428055at2759"/>
<evidence type="ECO:0000313" key="2">
    <source>
        <dbReference type="Proteomes" id="UP000696280"/>
    </source>
</evidence>
<evidence type="ECO:0000313" key="1">
    <source>
        <dbReference type="EMBL" id="CAG8957247.1"/>
    </source>
</evidence>
<name>A0A9N9PX35_9HELO</name>
<proteinExistence type="predicted"/>